<reference evidence="1" key="1">
    <citation type="submission" date="2018-02" db="EMBL/GenBank/DDBJ databases">
        <authorList>
            <person name="Cohen D.B."/>
            <person name="Kent A.D."/>
        </authorList>
    </citation>
    <scope>NUCLEOTIDE SEQUENCE</scope>
</reference>
<gene>
    <name evidence="1" type="ORF">FSB_LOCUS9598</name>
</gene>
<dbReference type="EMBL" id="OIVN01000533">
    <property type="protein sequence ID" value="SPC81716.1"/>
    <property type="molecule type" value="Genomic_DNA"/>
</dbReference>
<protein>
    <submittedName>
        <fullName evidence="1">Uncharacterized protein</fullName>
    </submittedName>
</protein>
<organism evidence="1">
    <name type="scientific">Fagus sylvatica</name>
    <name type="common">Beechnut</name>
    <dbReference type="NCBI Taxonomy" id="28930"/>
    <lineage>
        <taxon>Eukaryota</taxon>
        <taxon>Viridiplantae</taxon>
        <taxon>Streptophyta</taxon>
        <taxon>Embryophyta</taxon>
        <taxon>Tracheophyta</taxon>
        <taxon>Spermatophyta</taxon>
        <taxon>Magnoliopsida</taxon>
        <taxon>eudicotyledons</taxon>
        <taxon>Gunneridae</taxon>
        <taxon>Pentapetalae</taxon>
        <taxon>rosids</taxon>
        <taxon>fabids</taxon>
        <taxon>Fagales</taxon>
        <taxon>Fagaceae</taxon>
        <taxon>Fagus</taxon>
    </lineage>
</organism>
<name>A0A2N9ESE6_FAGSY</name>
<dbReference type="Gene3D" id="3.40.50.1100">
    <property type="match status" value="1"/>
</dbReference>
<sequence length="49" mass="5351">MLKLLKWQGHWHWRKVGISSGAAAAAAIILARRPENAGKLIAVMECSPL</sequence>
<accession>A0A2N9ESE6</accession>
<dbReference type="AlphaFoldDB" id="A0A2N9ESE6"/>
<dbReference type="InterPro" id="IPR036052">
    <property type="entry name" value="TrpB-like_PALP_sf"/>
</dbReference>
<evidence type="ECO:0000313" key="1">
    <source>
        <dbReference type="EMBL" id="SPC81716.1"/>
    </source>
</evidence>
<proteinExistence type="predicted"/>